<feature type="region of interest" description="Disordered" evidence="1">
    <location>
        <begin position="1"/>
        <end position="34"/>
    </location>
</feature>
<dbReference type="GO" id="GO:0000166">
    <property type="term" value="F:nucleotide binding"/>
    <property type="evidence" value="ECO:0007669"/>
    <property type="project" value="InterPro"/>
</dbReference>
<dbReference type="SUPFAM" id="SSF55186">
    <property type="entry name" value="ThrRS/AlaRS common domain"/>
    <property type="match status" value="1"/>
</dbReference>
<dbReference type="EMBL" id="BMVB01000015">
    <property type="protein sequence ID" value="GHC60661.1"/>
    <property type="molecule type" value="Genomic_DNA"/>
</dbReference>
<dbReference type="Proteomes" id="UP000646244">
    <property type="component" value="Unassembled WGS sequence"/>
</dbReference>
<evidence type="ECO:0000256" key="1">
    <source>
        <dbReference type="SAM" id="MobiDB-lite"/>
    </source>
</evidence>
<accession>A0A918TS04</accession>
<organism evidence="2 3">
    <name type="scientific">Streptomyces cinnamoneus</name>
    <name type="common">Streptoverticillium cinnamoneum</name>
    <dbReference type="NCBI Taxonomy" id="53446"/>
    <lineage>
        <taxon>Bacteria</taxon>
        <taxon>Bacillati</taxon>
        <taxon>Actinomycetota</taxon>
        <taxon>Actinomycetes</taxon>
        <taxon>Kitasatosporales</taxon>
        <taxon>Streptomycetaceae</taxon>
        <taxon>Streptomyces</taxon>
        <taxon>Streptomyces cinnamoneus group</taxon>
    </lineage>
</organism>
<protein>
    <recommendedName>
        <fullName evidence="4">Metal-dependent hydrolase</fullName>
    </recommendedName>
</protein>
<dbReference type="InterPro" id="IPR018163">
    <property type="entry name" value="Thr/Ala-tRNA-synth_IIc_edit"/>
</dbReference>
<evidence type="ECO:0008006" key="4">
    <source>
        <dbReference type="Google" id="ProtNLM"/>
    </source>
</evidence>
<evidence type="ECO:0000313" key="3">
    <source>
        <dbReference type="Proteomes" id="UP000646244"/>
    </source>
</evidence>
<name>A0A918TS04_STRCJ</name>
<gene>
    <name evidence="2" type="ORF">GCM10010507_42080</name>
</gene>
<dbReference type="Gene3D" id="3.30.980.10">
    <property type="entry name" value="Threonyl-trna Synthetase, Chain A, domain 2"/>
    <property type="match status" value="1"/>
</dbReference>
<proteinExistence type="predicted"/>
<evidence type="ECO:0000313" key="2">
    <source>
        <dbReference type="EMBL" id="GHC60661.1"/>
    </source>
</evidence>
<reference evidence="2" key="2">
    <citation type="submission" date="2020-09" db="EMBL/GenBank/DDBJ databases">
        <authorList>
            <person name="Sun Q."/>
            <person name="Ohkuma M."/>
        </authorList>
    </citation>
    <scope>NUCLEOTIDE SEQUENCE</scope>
    <source>
        <strain evidence="2">JCM 4633</strain>
    </source>
</reference>
<sequence>MQQHAGSARDMGEAGHAPTAPGAGDPTHVTFPGGAVHGTSTVLAVVPVDGRTAVITGQTPFHPVDHTWPDHPADRGSITVAGRRHPVVDCLIGAVEAGGPGTGTLRAGSDIPVRRDAEGWRWLVLHMVEDFEPAAVGEPCELTVDAPHRHALSAGHTACHLASLALNEAVAGRWRKETAADVAGVPDFDGAALVTSRIHPYGSRDTYRLGKSLRRKGFTTEGLAEELPRIAEQVTARIEEWIARDVPVRIVAEGPGVTDRRWMCVGEGEGALRFACGGTHAASTGRLGAASVTFVLSEDGAQLVMETTVRQPDGAAPNS</sequence>
<dbReference type="RefSeq" id="WP_229844981.1">
    <property type="nucleotide sequence ID" value="NZ_BMVB01000015.1"/>
</dbReference>
<reference evidence="2" key="1">
    <citation type="journal article" date="2014" name="Int. J. Syst. Evol. Microbiol.">
        <title>Complete genome sequence of Corynebacterium casei LMG S-19264T (=DSM 44701T), isolated from a smear-ripened cheese.</title>
        <authorList>
            <consortium name="US DOE Joint Genome Institute (JGI-PGF)"/>
            <person name="Walter F."/>
            <person name="Albersmeier A."/>
            <person name="Kalinowski J."/>
            <person name="Ruckert C."/>
        </authorList>
    </citation>
    <scope>NUCLEOTIDE SEQUENCE</scope>
    <source>
        <strain evidence="2">JCM 4633</strain>
    </source>
</reference>
<comment type="caution">
    <text evidence="2">The sequence shown here is derived from an EMBL/GenBank/DDBJ whole genome shotgun (WGS) entry which is preliminary data.</text>
</comment>
<dbReference type="AlphaFoldDB" id="A0A918TS04"/>